<evidence type="ECO:0000259" key="7">
    <source>
        <dbReference type="PROSITE" id="PS50525"/>
    </source>
</evidence>
<evidence type="ECO:0000313" key="8">
    <source>
        <dbReference type="EMBL" id="AVK42877.1"/>
    </source>
</evidence>
<organism evidence="8">
    <name type="scientific">Soybean cyst nematode bunya-like virus</name>
    <dbReference type="NCBI Taxonomy" id="2107711"/>
    <lineage>
        <taxon>Viruses</taxon>
        <taxon>Riboviria</taxon>
        <taxon>Orthornavirae</taxon>
        <taxon>Negarnaviricota</taxon>
        <taxon>Polyploviricotina</taxon>
        <taxon>Ellioviricetes</taxon>
        <taxon>Bunyavirales</taxon>
    </lineage>
</organism>
<feature type="domain" description="RdRp catalytic" evidence="7">
    <location>
        <begin position="1521"/>
        <end position="1705"/>
    </location>
</feature>
<dbReference type="EMBL" id="MG550269">
    <property type="protein sequence ID" value="AVK42877.1"/>
    <property type="molecule type" value="Viral_cRNA"/>
</dbReference>
<dbReference type="GO" id="GO:0039694">
    <property type="term" value="P:viral RNA genome replication"/>
    <property type="evidence" value="ECO:0007669"/>
    <property type="project" value="InterPro"/>
</dbReference>
<proteinExistence type="predicted"/>
<protein>
    <recommendedName>
        <fullName evidence="2">RNA-directed RNA polymerase L</fullName>
        <ecNumber evidence="1">2.7.7.48</ecNumber>
    </recommendedName>
    <alternativeName>
        <fullName evidence="4">Large structural protein</fullName>
    </alternativeName>
    <alternativeName>
        <fullName evidence="6">Replicase</fullName>
    </alternativeName>
    <alternativeName>
        <fullName evidence="5">Transcriptase</fullName>
    </alternativeName>
</protein>
<dbReference type="InterPro" id="IPR007099">
    <property type="entry name" value="RNA-dir_pol_NSvirus"/>
</dbReference>
<name>A0A2P1CXV2_9VIRU</name>
<dbReference type="GO" id="GO:0003968">
    <property type="term" value="F:RNA-directed RNA polymerase activity"/>
    <property type="evidence" value="ECO:0007669"/>
    <property type="project" value="UniProtKB-KW"/>
</dbReference>
<evidence type="ECO:0000256" key="1">
    <source>
        <dbReference type="ARBA" id="ARBA00012494"/>
    </source>
</evidence>
<keyword evidence="8" id="KW-0548">Nucleotidyltransferase</keyword>
<evidence type="ECO:0000256" key="6">
    <source>
        <dbReference type="ARBA" id="ARBA00031012"/>
    </source>
</evidence>
<evidence type="ECO:0000256" key="3">
    <source>
        <dbReference type="ARBA" id="ARBA00022679"/>
    </source>
</evidence>
<accession>A0A2P1CXV2</accession>
<reference evidence="8" key="1">
    <citation type="submission" date="2017-11" db="EMBL/GenBank/DDBJ databases">
        <title>Novel RNA viruses within plant parasitic cyst nematodes.</title>
        <authorList>
            <person name="Ruark C.L."/>
            <person name="Gardner M."/>
            <person name="Mitchum M.G."/>
            <person name="Davis E.L."/>
            <person name="Sit T.L."/>
        </authorList>
    </citation>
    <scope>NUCLEOTIDE SEQUENCE</scope>
    <source>
        <strain evidence="8">6269845B</strain>
    </source>
</reference>
<evidence type="ECO:0000256" key="5">
    <source>
        <dbReference type="ARBA" id="ARBA00030436"/>
    </source>
</evidence>
<sequence length="3149" mass="365381">MPQTSNELNMFSKTKSKFATSPPFGGDEALCAFLMEKSESLFKCAKRTFSKNKVQYQSYSQNKNIEDLEPFDNVLNNFCLLSLKNYGLVATINYLGLSMINVLTRLPPSEFENLIQDEEFLKVLKEIYPNHQNFNIYLLNLNNFEKVLENKNELVSFVLYINLFHNKLNNPNISLIEDYEDYTNLLTSNDYNSLTLMFKKQIYLEDEVVDLTFDETSFQYSLNIESLEINRLEVNRLAQIPTESEELYDEEEFFEMLNNAKFERLEEWAMAEPLEIPAITTGNPNYQPVIINKLPEKPASSWFQEERVIFKNASESEGSETIINKNVIVQGDSVTEQEPTPCCIRGLLTNQAARQLADFLESQNWIFDNVTCYVNTCKTIISSLDPDDKRNVFATDYLMKIRHNTFANWILKNVLHTEQGQLDIPLNKYGIQTNKTPDFVTELKNKNGELISIKIYEFSVTSASDLSGFRKGTMEDSKYNHEIELLSKLQKPIIATYYPIILQLDRPTKDNHTELKTMLQLDFSLEEFNKLKTGIKEVTDYFFKNLSSLFAYNKSDFHHSNYENVVLERNLTHSRTKFFSSNTTNKHKIARDYRLKILELAKNFASKQATVSICYDLKTTKISLTEDDRGILINDLEDWAKNVEVSDYLANHIKLKSITEMNKEVKEFGFKDKTTSPEIPLTTYDPHANSFLCNVITQETALRDVFKMYAVHDPLEKLKIPEIPAPFDFDDCYNELLSTIDKPTNKYKNLLINNRNDSENQRRIYKSCLKTYNEANIKRGNIIYAPKSSFLGFFTPEFNHSRDLYETPHADFYDFVIKNCQQNTQSILLTAKNTPLFHGELAHSISQFGPLEQQALALKQRTSECYNIWRQTPQFILAKKGEVKLKDINTSEAINYRKAERDYKIFAEKYSTATRTLKSKSGSCNYVKVKLRKDVKRSIEIEMRRDHNAHAHKGVGNHQTASCLWTDKNLTEYITSFGLSLFTTRTEPTCKFKTQFEGYHETNEFCDNFKNHCVEEIVSYEDKMSHNYAGSSLLFTQHVYKSVLFLSNVPMKDDQVAVDSLFCKDTILMVKGGAPAVDSTRKFKLIFKTMENASNLYNCFRDGQQSWNVFTNDHGETFLETPWISMYIPMAEHFFLAKTKFSSYYLTMSEESNTNDLSCYVFPLILMFNGRRKVEELLHAYRQLFMNFRGEYAKVDDYFKSIVEYNRDYIYRFSVLFILNSFKGLLTSNDTFQELISSNEFKEPAQWCIYLYASRLLPKAASDPTAELRNDIKKHFKDYETLRVDSKTKMSDFVINDVNSEDPFESGLKYSPKLSYLIGCCVSDHIKNTEGTSQFINGLSKVMSTNIFSVANNKGCRMNPDQSFEIVTNLDSYLEETEEVLNNAPVKSSKKSTHLFTNIEHNIFGKKGYQASYETRPNINAAVIEKAINAPGPTSASVILNKDKTTLYSFWKNNQNIRNLSFSIHAKVQWGGARQIYAPTVDTKIYQQLGEGIFKHLCKSINIEMISIPSSKRSMFLNTLIHERGKRTEESWYMNYDYTKWGPGANFEKYKYFIMGLIDIIPESIFVFLMQMCDAMLEKRIIIRRIDFAAVCKHPEYKEIIKNCDLKFFKDYVSVAYPQSFVMGIWNYLSSAFHAGAIMLFRHGLHNSKTMKRFDDTYDFYAVPHSDDMLGVINCTKRQTLEHIAACYEIFSKCVNHMQSNKKCIITRKDSEVISIVRINNRVVTMLPKFSGSITVSPSYSGYVGEMKSLVGKSLELISNGATLMQTYKLYRIMVYFLTNQIYNMAMPRYDLPLEALGTPDEMPLYLVLYGGQSNFLINHQYSKEMNLKFQQKVMEVENFDFQQGISYIDNTRNLQIKYRDRIMENFDETMQNLISSDTILMNKFDSDSLCKLQFISRMSDKRFAHAMASQHLQGGISYLLRNNAKFVYTYQGDSHVPWCMREKIYNEFLSMDTPEIDNAKLVDMIAVDFQLLENLPSKLQFKPSGTSLKPCSLTYTTTVVRGMERMSYQKISSYLTEIEYRNLIPLKQSEMQTISTFENITQGLSLFEKLLIAENMCESAKKIVYLYATLPTDKRCIENRSDLLYFLQYNCRRGFMIKNISTNMFPDVNFYNVNQLDLAAPQMLFNLMNLTNEEGKLKLWNNYRFKYGTRYINSDELCREFQTSTEASKQASLYHFQFIKNEQLRILESPHYTSLPLMDFTKRSAGSGLTWFGKCTLKCRTPYTIVLIHLDNNVISNIEINVSARDSDLAYFLTQLQMTGVRNPLTTKCMIPYKSDDLVVGFHDPFSLSFRIGPMKDFKYYCNLFKFKEFEPNYPNLKIIKTFNDIKCIINGNKYRLKLSNKFDEGSIDSFANLEGNKALLKEIFDVEDHYIQTDRITYEFSTPINIMSFKTLHLYGCYLPSEQVYQAWCNHNSTKTEKTPMYGMYETDLEPIDLHPNFKTNLITNMFTNYGEAIRTIYGNRLYNYIFRNYPGSFTQNLALDLSRGDYSRINQVYNKICQGDEQNFERSEVKLSKALDLISVEDMKHPLNTKTLIERFKNDFNHGIVLGLSSLLEALSLHDIYGLNVNIFLLNLLFNFEESNLPELLISHLYLKLKQTNINRLKRTLSDLPKPLNMLIDDPNHIIKFWYHIIQNFSKVFNNVFGDFSTIFETHITFKHFVAKWHNRFPKIGEDDQGTELLLQSIEFLYGNYCKSSSIKIPKLKYHCTETLFLGVNSYKVYKKKVTSDLPIEESQMGVSKLTRALSNLYRQRIDIESEHGKSLIKQHFEEIQINVRIVRNPTPPFNKRIEQTRDTILTKYFKKRSEYSEAAEDEDEDLGYERDAPGVALIGNDYQPLKKNSSLIGYIYGTPYKSYYIKHLAFPKMEMMFRNTGVLVQPDCTKTFTSLHDHVVFKNLTPKDGELLTWEEANHLDEIINNNFLKTGEIPIQGDSQLMFRSLQTISKELEAVRDLILDVGNSAPVYVSLFGTKINLTSLKEVSSSTYDSRLQKGFNIYEPLGTSINMKPLECLFKDHMFPKSYNHLLNGTILFTRRKSNDIFMKMRHLRKNRDDWVTAMMIVRSILKSTINVPSNRELSSFELRVAEDLYNELSDLIETDPDYSEEHFVTHRYDFAAEAAVIGAHYANTGITENSLSSFKLSCKLKVNLDLS</sequence>
<evidence type="ECO:0000256" key="2">
    <source>
        <dbReference type="ARBA" id="ARBA00018602"/>
    </source>
</evidence>
<dbReference type="EC" id="2.7.7.48" evidence="1"/>
<keyword evidence="8" id="KW-0696">RNA-directed RNA polymerase</keyword>
<evidence type="ECO:0000256" key="4">
    <source>
        <dbReference type="ARBA" id="ARBA00030285"/>
    </source>
</evidence>
<dbReference type="PROSITE" id="PS50525">
    <property type="entry name" value="RDRP_SSRNA_NEG_SEG"/>
    <property type="match status" value="1"/>
</dbReference>
<keyword evidence="3" id="KW-0808">Transferase</keyword>